<accession>A0A8J3CKP8</accession>
<sequence length="184" mass="20559">MIRIALVIVGLLLCGWKFTSGFVAAEAIRQNGEEILFELAPVDPRDLFLGDYMTLNYDLGLDGRWDEESADFDRPIPEEPDAVSGVGVVKITDGVATFVRFDALSPLAEDERLIRFTKRRRWARVSIGGDRYYFQSGTGDRFAEAEYGIFRVMPDGRALLSGLADEKKRPILIAGEAPLKILED</sequence>
<reference evidence="1" key="1">
    <citation type="journal article" date="2014" name="Int. J. Syst. Evol. Microbiol.">
        <title>Complete genome sequence of Corynebacterium casei LMG S-19264T (=DSM 44701T), isolated from a smear-ripened cheese.</title>
        <authorList>
            <consortium name="US DOE Joint Genome Institute (JGI-PGF)"/>
            <person name="Walter F."/>
            <person name="Albersmeier A."/>
            <person name="Kalinowski J."/>
            <person name="Ruckert C."/>
        </authorList>
    </citation>
    <scope>NUCLEOTIDE SEQUENCE</scope>
    <source>
        <strain evidence="1">KCTC 32513</strain>
    </source>
</reference>
<reference evidence="1" key="2">
    <citation type="submission" date="2020-09" db="EMBL/GenBank/DDBJ databases">
        <authorList>
            <person name="Sun Q."/>
            <person name="Kim S."/>
        </authorList>
    </citation>
    <scope>NUCLEOTIDE SEQUENCE</scope>
    <source>
        <strain evidence="1">KCTC 32513</strain>
    </source>
</reference>
<dbReference type="Proteomes" id="UP000634004">
    <property type="component" value="Unassembled WGS sequence"/>
</dbReference>
<dbReference type="Pfam" id="PF14345">
    <property type="entry name" value="GDYXXLXY"/>
    <property type="match status" value="1"/>
</dbReference>
<dbReference type="RefSeq" id="WP_189494527.1">
    <property type="nucleotide sequence ID" value="NZ_BMZH01000001.1"/>
</dbReference>
<proteinExistence type="predicted"/>
<comment type="caution">
    <text evidence="1">The sequence shown here is derived from an EMBL/GenBank/DDBJ whole genome shotgun (WGS) entry which is preliminary data.</text>
</comment>
<organism evidence="1 2">
    <name type="scientific">Algimonas arctica</name>
    <dbReference type="NCBI Taxonomy" id="1479486"/>
    <lineage>
        <taxon>Bacteria</taxon>
        <taxon>Pseudomonadati</taxon>
        <taxon>Pseudomonadota</taxon>
        <taxon>Alphaproteobacteria</taxon>
        <taxon>Maricaulales</taxon>
        <taxon>Robiginitomaculaceae</taxon>
        <taxon>Algimonas</taxon>
    </lineage>
</organism>
<dbReference type="InterPro" id="IPR025833">
    <property type="entry name" value="GDYXXLXY"/>
</dbReference>
<keyword evidence="2" id="KW-1185">Reference proteome</keyword>
<evidence type="ECO:0000313" key="2">
    <source>
        <dbReference type="Proteomes" id="UP000634004"/>
    </source>
</evidence>
<name>A0A8J3CKP8_9PROT</name>
<protein>
    <submittedName>
        <fullName evidence="1">Membrane protein</fullName>
    </submittedName>
</protein>
<dbReference type="EMBL" id="BMZH01000001">
    <property type="protein sequence ID" value="GHA82760.1"/>
    <property type="molecule type" value="Genomic_DNA"/>
</dbReference>
<dbReference type="AlphaFoldDB" id="A0A8J3CKP8"/>
<evidence type="ECO:0000313" key="1">
    <source>
        <dbReference type="EMBL" id="GHA82760.1"/>
    </source>
</evidence>
<gene>
    <name evidence="1" type="ORF">GCM10009069_02450</name>
</gene>